<dbReference type="InterPro" id="IPR000719">
    <property type="entry name" value="Prot_kinase_dom"/>
</dbReference>
<proteinExistence type="predicted"/>
<evidence type="ECO:0000256" key="8">
    <source>
        <dbReference type="ARBA" id="ARBA00048679"/>
    </source>
</evidence>
<dbReference type="Gene3D" id="1.10.510.10">
    <property type="entry name" value="Transferase(Phosphotransferase) domain 1"/>
    <property type="match status" value="1"/>
</dbReference>
<keyword evidence="10" id="KW-0812">Transmembrane</keyword>
<evidence type="ECO:0000256" key="5">
    <source>
        <dbReference type="ARBA" id="ARBA00022777"/>
    </source>
</evidence>
<dbReference type="PANTHER" id="PTHR43289:SF6">
    <property type="entry name" value="SERINE_THREONINE-PROTEIN KINASE NEKL-3"/>
    <property type="match status" value="1"/>
</dbReference>
<dbReference type="SMART" id="SM00220">
    <property type="entry name" value="S_TKc"/>
    <property type="match status" value="1"/>
</dbReference>
<feature type="compositionally biased region" description="Low complexity" evidence="9">
    <location>
        <begin position="297"/>
        <end position="323"/>
    </location>
</feature>
<evidence type="ECO:0000256" key="6">
    <source>
        <dbReference type="ARBA" id="ARBA00022840"/>
    </source>
</evidence>
<comment type="catalytic activity">
    <reaction evidence="8">
        <text>L-seryl-[protein] + ATP = O-phospho-L-seryl-[protein] + ADP + H(+)</text>
        <dbReference type="Rhea" id="RHEA:17989"/>
        <dbReference type="Rhea" id="RHEA-COMP:9863"/>
        <dbReference type="Rhea" id="RHEA-COMP:11604"/>
        <dbReference type="ChEBI" id="CHEBI:15378"/>
        <dbReference type="ChEBI" id="CHEBI:29999"/>
        <dbReference type="ChEBI" id="CHEBI:30616"/>
        <dbReference type="ChEBI" id="CHEBI:83421"/>
        <dbReference type="ChEBI" id="CHEBI:456216"/>
        <dbReference type="EC" id="2.7.11.1"/>
    </reaction>
</comment>
<dbReference type="PROSITE" id="PS50011">
    <property type="entry name" value="PROTEIN_KINASE_DOM"/>
    <property type="match status" value="1"/>
</dbReference>
<evidence type="ECO:0000256" key="2">
    <source>
        <dbReference type="ARBA" id="ARBA00022527"/>
    </source>
</evidence>
<dbReference type="CDD" id="cd14014">
    <property type="entry name" value="STKc_PknB_like"/>
    <property type="match status" value="1"/>
</dbReference>
<dbReference type="RefSeq" id="WP_220203077.1">
    <property type="nucleotide sequence ID" value="NZ_BNJK01000001.1"/>
</dbReference>
<dbReference type="FunFam" id="3.30.200.20:FF:000035">
    <property type="entry name" value="Serine/threonine protein kinase Stk1"/>
    <property type="match status" value="1"/>
</dbReference>
<dbReference type="GO" id="GO:0004674">
    <property type="term" value="F:protein serine/threonine kinase activity"/>
    <property type="evidence" value="ECO:0007669"/>
    <property type="project" value="UniProtKB-KW"/>
</dbReference>
<feature type="compositionally biased region" description="Polar residues" evidence="9">
    <location>
        <begin position="337"/>
        <end position="346"/>
    </location>
</feature>
<evidence type="ECO:0000313" key="12">
    <source>
        <dbReference type="EMBL" id="GHO92229.1"/>
    </source>
</evidence>
<evidence type="ECO:0000256" key="10">
    <source>
        <dbReference type="SAM" id="Phobius"/>
    </source>
</evidence>
<dbReference type="EC" id="2.7.11.1" evidence="1"/>
<evidence type="ECO:0000256" key="1">
    <source>
        <dbReference type="ARBA" id="ARBA00012513"/>
    </source>
</evidence>
<evidence type="ECO:0000256" key="3">
    <source>
        <dbReference type="ARBA" id="ARBA00022679"/>
    </source>
</evidence>
<evidence type="ECO:0000313" key="13">
    <source>
        <dbReference type="Proteomes" id="UP000597444"/>
    </source>
</evidence>
<dbReference type="Pfam" id="PF00069">
    <property type="entry name" value="Pkinase"/>
    <property type="match status" value="1"/>
</dbReference>
<comment type="caution">
    <text evidence="12">The sequence shown here is derived from an EMBL/GenBank/DDBJ whole genome shotgun (WGS) entry which is preliminary data.</text>
</comment>
<reference evidence="12" key="1">
    <citation type="submission" date="2020-10" db="EMBL/GenBank/DDBJ databases">
        <title>Taxonomic study of unclassified bacteria belonging to the class Ktedonobacteria.</title>
        <authorList>
            <person name="Yabe S."/>
            <person name="Wang C.M."/>
            <person name="Zheng Y."/>
            <person name="Sakai Y."/>
            <person name="Cavaletti L."/>
            <person name="Monciardini P."/>
            <person name="Donadio S."/>
        </authorList>
    </citation>
    <scope>NUCLEOTIDE SEQUENCE</scope>
    <source>
        <strain evidence="12">ID150040</strain>
    </source>
</reference>
<evidence type="ECO:0000256" key="4">
    <source>
        <dbReference type="ARBA" id="ARBA00022741"/>
    </source>
</evidence>
<keyword evidence="5" id="KW-0418">Kinase</keyword>
<feature type="domain" description="Protein kinase" evidence="11">
    <location>
        <begin position="11"/>
        <end position="292"/>
    </location>
</feature>
<evidence type="ECO:0000256" key="9">
    <source>
        <dbReference type="SAM" id="MobiDB-lite"/>
    </source>
</evidence>
<feature type="region of interest" description="Disordered" evidence="9">
    <location>
        <begin position="297"/>
        <end position="369"/>
    </location>
</feature>
<feature type="transmembrane region" description="Helical" evidence="10">
    <location>
        <begin position="398"/>
        <end position="420"/>
    </location>
</feature>
<dbReference type="Proteomes" id="UP000597444">
    <property type="component" value="Unassembled WGS sequence"/>
</dbReference>
<keyword evidence="3" id="KW-0808">Transferase</keyword>
<evidence type="ECO:0000259" key="11">
    <source>
        <dbReference type="PROSITE" id="PS50011"/>
    </source>
</evidence>
<dbReference type="SUPFAM" id="SSF56112">
    <property type="entry name" value="Protein kinase-like (PK-like)"/>
    <property type="match status" value="1"/>
</dbReference>
<organism evidence="12 13">
    <name type="scientific">Reticulibacter mediterranei</name>
    <dbReference type="NCBI Taxonomy" id="2778369"/>
    <lineage>
        <taxon>Bacteria</taxon>
        <taxon>Bacillati</taxon>
        <taxon>Chloroflexota</taxon>
        <taxon>Ktedonobacteria</taxon>
        <taxon>Ktedonobacterales</taxon>
        <taxon>Reticulibacteraceae</taxon>
        <taxon>Reticulibacter</taxon>
    </lineage>
</organism>
<dbReference type="InterPro" id="IPR011009">
    <property type="entry name" value="Kinase-like_dom_sf"/>
</dbReference>
<dbReference type="GO" id="GO:0005524">
    <property type="term" value="F:ATP binding"/>
    <property type="evidence" value="ECO:0007669"/>
    <property type="project" value="UniProtKB-KW"/>
</dbReference>
<protein>
    <recommendedName>
        <fullName evidence="1">non-specific serine/threonine protein kinase</fullName>
        <ecNumber evidence="1">2.7.11.1</ecNumber>
    </recommendedName>
</protein>
<keyword evidence="4" id="KW-0547">Nucleotide-binding</keyword>
<keyword evidence="10" id="KW-0472">Membrane</keyword>
<keyword evidence="10" id="KW-1133">Transmembrane helix</keyword>
<gene>
    <name evidence="12" type="ORF">KSF_022770</name>
</gene>
<dbReference type="EMBL" id="BNJK01000001">
    <property type="protein sequence ID" value="GHO92229.1"/>
    <property type="molecule type" value="Genomic_DNA"/>
</dbReference>
<name>A0A8J3MYM9_9CHLR</name>
<comment type="catalytic activity">
    <reaction evidence="7">
        <text>L-threonyl-[protein] + ATP = O-phospho-L-threonyl-[protein] + ADP + H(+)</text>
        <dbReference type="Rhea" id="RHEA:46608"/>
        <dbReference type="Rhea" id="RHEA-COMP:11060"/>
        <dbReference type="Rhea" id="RHEA-COMP:11605"/>
        <dbReference type="ChEBI" id="CHEBI:15378"/>
        <dbReference type="ChEBI" id="CHEBI:30013"/>
        <dbReference type="ChEBI" id="CHEBI:30616"/>
        <dbReference type="ChEBI" id="CHEBI:61977"/>
        <dbReference type="ChEBI" id="CHEBI:456216"/>
        <dbReference type="EC" id="2.7.11.1"/>
    </reaction>
</comment>
<accession>A0A8J3MYM9</accession>
<dbReference type="AlphaFoldDB" id="A0A8J3MYM9"/>
<dbReference type="FunFam" id="1.10.510.10:FF:000021">
    <property type="entry name" value="Serine/threonine protein kinase"/>
    <property type="match status" value="1"/>
</dbReference>
<dbReference type="PANTHER" id="PTHR43289">
    <property type="entry name" value="MITOGEN-ACTIVATED PROTEIN KINASE KINASE KINASE 20-RELATED"/>
    <property type="match status" value="1"/>
</dbReference>
<dbReference type="Gene3D" id="3.30.200.20">
    <property type="entry name" value="Phosphorylase Kinase, domain 1"/>
    <property type="match status" value="1"/>
</dbReference>
<evidence type="ECO:0000256" key="7">
    <source>
        <dbReference type="ARBA" id="ARBA00047899"/>
    </source>
</evidence>
<keyword evidence="2" id="KW-0723">Serine/threonine-protein kinase</keyword>
<keyword evidence="13" id="KW-1185">Reference proteome</keyword>
<feature type="compositionally biased region" description="Polar residues" evidence="9">
    <location>
        <begin position="353"/>
        <end position="367"/>
    </location>
</feature>
<keyword evidence="6" id="KW-0067">ATP-binding</keyword>
<sequence length="564" mass="61738">MSTGPRRLGKYELQKRLAHGGMGEVWKAHDTQLDRYVAIKLLRTDVQDNPEFATRFEQEARFIAALRHPNIVQIHDFSISEPPESEIPTAYIVMDFVEGQTLADYIRSTSKKGNFPPASDLIYIFTAISSALDYAHREGKIHRDIKPANILLDQRLPSARAMGEPTLIDFGIARLQGVASGTAVGSLLGTPLYISPEQAQGLHGDHRSDLYSLGIILYEMMTGVTPFRGDTTMAILVQHLNDAPTPPEFINPSISPELSAIILKTIAKKADDRFPSASAMTIALAQALHVPVPAKLLPSSERLPPSSSQGQPYSSPSRQSGSYTPNPPTPVRDPIQSPVSNFQANPMTPPDLLTNTSLAPPSASSGQEYRYESTYMQGWQFPQQSVQTQSKQPGKNRWLLLTFALMLLLGLVGAGFWAFVLPSQNGSSTGGGPAAVGQLQFSHSPQATNNAYDQLQITLQNIPDPPAGRTYYAWIQAPANETEAPHWKLNVQNGNIQQTVTYPKNLLIANALFIVTAEDSRTPPIVAYTGHDQRFFYTRITSTSTQTFTVQKCPEDPSSQACVG</sequence>